<dbReference type="AlphaFoldDB" id="A0A1F7GW75"/>
<dbReference type="Pfam" id="PF00673">
    <property type="entry name" value="Ribosomal_L5_C"/>
    <property type="match status" value="1"/>
</dbReference>
<dbReference type="GO" id="GO:0006412">
    <property type="term" value="P:translation"/>
    <property type="evidence" value="ECO:0007669"/>
    <property type="project" value="UniProtKB-UniRule"/>
</dbReference>
<accession>A0A1F7GW75</accession>
<sequence>MTFKEFYYKEVVPQMKKELNIPNILAVPKIKKVVINVGCGEAAGNKKIVDKVMEDILLISGQKPLITKARKSIAAFKIRRGLPIGVKVTLRGKRMYDFLEKLFKIVLPRIRDFHGIPSSSFDGKGNLNIGLPDQTLFPEIDYDKIDKIRGVEITIVTTAQTNDQAKYLLKGMGLVFEDTQNIKN</sequence>
<evidence type="ECO:0000256" key="3">
    <source>
        <dbReference type="ARBA" id="ARBA00023274"/>
    </source>
</evidence>
<dbReference type="GO" id="GO:0003735">
    <property type="term" value="F:structural constituent of ribosome"/>
    <property type="evidence" value="ECO:0007669"/>
    <property type="project" value="InterPro"/>
</dbReference>
<feature type="domain" description="Large ribosomal subunit protein uL5 N-terminal" evidence="7">
    <location>
        <begin position="23"/>
        <end position="79"/>
    </location>
</feature>
<feature type="domain" description="Large ribosomal subunit protein uL5 C-terminal" evidence="8">
    <location>
        <begin position="83"/>
        <end position="176"/>
    </location>
</feature>
<dbReference type="FunFam" id="3.30.1440.10:FF:000001">
    <property type="entry name" value="50S ribosomal protein L5"/>
    <property type="match status" value="1"/>
</dbReference>
<name>A0A1F7GW75_9BACT</name>
<protein>
    <recommendedName>
        <fullName evidence="4 5">Large ribosomal subunit protein uL5</fullName>
    </recommendedName>
</protein>
<dbReference type="PIRSF" id="PIRSF002161">
    <property type="entry name" value="Ribosomal_L5"/>
    <property type="match status" value="1"/>
</dbReference>
<dbReference type="Pfam" id="PF00281">
    <property type="entry name" value="Ribosomal_L5"/>
    <property type="match status" value="1"/>
</dbReference>
<dbReference type="Proteomes" id="UP000177159">
    <property type="component" value="Unassembled WGS sequence"/>
</dbReference>
<gene>
    <name evidence="5" type="primary">rplE</name>
    <name evidence="9" type="ORF">A3C24_00210</name>
</gene>
<dbReference type="InterPro" id="IPR020930">
    <property type="entry name" value="Ribosomal_uL5_bac-type"/>
</dbReference>
<keyword evidence="5" id="KW-0694">RNA-binding</keyword>
<comment type="similarity">
    <text evidence="1 5 6">Belongs to the universal ribosomal protein uL5 family.</text>
</comment>
<dbReference type="GO" id="GO:1990904">
    <property type="term" value="C:ribonucleoprotein complex"/>
    <property type="evidence" value="ECO:0007669"/>
    <property type="project" value="UniProtKB-KW"/>
</dbReference>
<dbReference type="GO" id="GO:0000049">
    <property type="term" value="F:tRNA binding"/>
    <property type="evidence" value="ECO:0007669"/>
    <property type="project" value="UniProtKB-UniRule"/>
</dbReference>
<dbReference type="InterPro" id="IPR031310">
    <property type="entry name" value="Ribosomal_uL5_N"/>
</dbReference>
<dbReference type="GO" id="GO:0019843">
    <property type="term" value="F:rRNA binding"/>
    <property type="evidence" value="ECO:0007669"/>
    <property type="project" value="UniProtKB-UniRule"/>
</dbReference>
<keyword evidence="3 5" id="KW-0687">Ribonucleoprotein</keyword>
<dbReference type="InterPro" id="IPR020929">
    <property type="entry name" value="Ribosomal_uL5_CS"/>
</dbReference>
<comment type="function">
    <text evidence="5">This is 1 of the proteins that bind and probably mediate the attachment of the 5S RNA into the large ribosomal subunit, where it forms part of the central protuberance. In the 70S ribosome it contacts protein S13 of the 30S subunit (bridge B1b), connecting the 2 subunits; this bridge is implicated in subunit movement. Contacts the P site tRNA; the 5S rRNA and some of its associated proteins might help stabilize positioning of ribosome-bound tRNAs.</text>
</comment>
<keyword evidence="5" id="KW-0820">tRNA-binding</keyword>
<dbReference type="SUPFAM" id="SSF55282">
    <property type="entry name" value="RL5-like"/>
    <property type="match status" value="1"/>
</dbReference>
<evidence type="ECO:0000256" key="2">
    <source>
        <dbReference type="ARBA" id="ARBA00022980"/>
    </source>
</evidence>
<dbReference type="PROSITE" id="PS00358">
    <property type="entry name" value="RIBOSOMAL_L5"/>
    <property type="match status" value="1"/>
</dbReference>
<comment type="caution">
    <text evidence="9">The sequence shown here is derived from an EMBL/GenBank/DDBJ whole genome shotgun (WGS) entry which is preliminary data.</text>
</comment>
<evidence type="ECO:0000256" key="5">
    <source>
        <dbReference type="HAMAP-Rule" id="MF_01333"/>
    </source>
</evidence>
<dbReference type="GO" id="GO:0005840">
    <property type="term" value="C:ribosome"/>
    <property type="evidence" value="ECO:0007669"/>
    <property type="project" value="UniProtKB-KW"/>
</dbReference>
<dbReference type="InterPro" id="IPR002132">
    <property type="entry name" value="Ribosomal_uL5"/>
</dbReference>
<dbReference type="InterPro" id="IPR031309">
    <property type="entry name" value="Ribosomal_uL5_C"/>
</dbReference>
<proteinExistence type="inferred from homology"/>
<dbReference type="EMBL" id="MFZM01000028">
    <property type="protein sequence ID" value="OGK23055.1"/>
    <property type="molecule type" value="Genomic_DNA"/>
</dbReference>
<dbReference type="InterPro" id="IPR022803">
    <property type="entry name" value="Ribosomal_uL5_dom_sf"/>
</dbReference>
<evidence type="ECO:0000259" key="8">
    <source>
        <dbReference type="Pfam" id="PF00673"/>
    </source>
</evidence>
<dbReference type="PANTHER" id="PTHR11994">
    <property type="entry name" value="60S RIBOSOMAL PROTEIN L11-RELATED"/>
    <property type="match status" value="1"/>
</dbReference>
<dbReference type="Gene3D" id="3.30.1440.10">
    <property type="match status" value="1"/>
</dbReference>
<dbReference type="NCBIfam" id="NF000585">
    <property type="entry name" value="PRK00010.1"/>
    <property type="match status" value="1"/>
</dbReference>
<evidence type="ECO:0000313" key="10">
    <source>
        <dbReference type="Proteomes" id="UP000177159"/>
    </source>
</evidence>
<reference evidence="9 10" key="1">
    <citation type="journal article" date="2016" name="Nat. Commun.">
        <title>Thousands of microbial genomes shed light on interconnected biogeochemical processes in an aquifer system.</title>
        <authorList>
            <person name="Anantharaman K."/>
            <person name="Brown C.T."/>
            <person name="Hug L.A."/>
            <person name="Sharon I."/>
            <person name="Castelle C.J."/>
            <person name="Probst A.J."/>
            <person name="Thomas B.C."/>
            <person name="Singh A."/>
            <person name="Wilkins M.J."/>
            <person name="Karaoz U."/>
            <person name="Brodie E.L."/>
            <person name="Williams K.H."/>
            <person name="Hubbard S.S."/>
            <person name="Banfield J.F."/>
        </authorList>
    </citation>
    <scope>NUCLEOTIDE SEQUENCE [LARGE SCALE GENOMIC DNA]</scope>
</reference>
<evidence type="ECO:0000256" key="4">
    <source>
        <dbReference type="ARBA" id="ARBA00035245"/>
    </source>
</evidence>
<evidence type="ECO:0000259" key="7">
    <source>
        <dbReference type="Pfam" id="PF00281"/>
    </source>
</evidence>
<dbReference type="HAMAP" id="MF_01333_B">
    <property type="entry name" value="Ribosomal_uL5_B"/>
    <property type="match status" value="1"/>
</dbReference>
<evidence type="ECO:0000256" key="6">
    <source>
        <dbReference type="RuleBase" id="RU003930"/>
    </source>
</evidence>
<keyword evidence="2 5" id="KW-0689">Ribosomal protein</keyword>
<evidence type="ECO:0000256" key="1">
    <source>
        <dbReference type="ARBA" id="ARBA00008553"/>
    </source>
</evidence>
<evidence type="ECO:0000313" key="9">
    <source>
        <dbReference type="EMBL" id="OGK23055.1"/>
    </source>
</evidence>
<organism evidence="9 10">
    <name type="scientific">Candidatus Roizmanbacteria bacterium RIFCSPHIGHO2_02_FULL_37_24</name>
    <dbReference type="NCBI Taxonomy" id="1802037"/>
    <lineage>
        <taxon>Bacteria</taxon>
        <taxon>Candidatus Roizmaniibacteriota</taxon>
    </lineage>
</organism>
<comment type="subunit">
    <text evidence="5">Part of the 50S ribosomal subunit; part of the 5S rRNA/L5/L18/L25 subcomplex. Contacts the 5S rRNA and the P site tRNA. Forms a bridge to the 30S subunit in the 70S ribosome.</text>
</comment>
<keyword evidence="5" id="KW-0699">rRNA-binding</keyword>